<keyword evidence="2" id="KW-0812">Transmembrane</keyword>
<accession>A0ABV8JJQ8</accession>
<feature type="region of interest" description="Disordered" evidence="1">
    <location>
        <begin position="73"/>
        <end position="95"/>
    </location>
</feature>
<keyword evidence="2" id="KW-1133">Transmembrane helix</keyword>
<evidence type="ECO:0000256" key="1">
    <source>
        <dbReference type="SAM" id="MobiDB-lite"/>
    </source>
</evidence>
<dbReference type="Proteomes" id="UP001595843">
    <property type="component" value="Unassembled WGS sequence"/>
</dbReference>
<feature type="transmembrane region" description="Helical" evidence="2">
    <location>
        <begin position="46"/>
        <end position="71"/>
    </location>
</feature>
<sequence length="95" mass="10454">MLGTRIGGEKPVGLLIRWVIKTGSLAGGLAALCLGLSIVLPGEGGIFFYRLSLVSFFLLLPSIGLTAWGEYRRRGREERKRSGHSRGRKNRKKSL</sequence>
<evidence type="ECO:0000313" key="4">
    <source>
        <dbReference type="Proteomes" id="UP001595843"/>
    </source>
</evidence>
<keyword evidence="2" id="KW-0472">Membrane</keyword>
<feature type="compositionally biased region" description="Basic residues" evidence="1">
    <location>
        <begin position="81"/>
        <end position="95"/>
    </location>
</feature>
<organism evidence="3 4">
    <name type="scientific">Salinithrix halophila</name>
    <dbReference type="NCBI Taxonomy" id="1485204"/>
    <lineage>
        <taxon>Bacteria</taxon>
        <taxon>Bacillati</taxon>
        <taxon>Bacillota</taxon>
        <taxon>Bacilli</taxon>
        <taxon>Bacillales</taxon>
        <taxon>Thermoactinomycetaceae</taxon>
        <taxon>Salinithrix</taxon>
    </lineage>
</organism>
<evidence type="ECO:0000256" key="2">
    <source>
        <dbReference type="SAM" id="Phobius"/>
    </source>
</evidence>
<dbReference type="EMBL" id="JBHSAP010000015">
    <property type="protein sequence ID" value="MFC4077589.1"/>
    <property type="molecule type" value="Genomic_DNA"/>
</dbReference>
<feature type="transmembrane region" description="Helical" evidence="2">
    <location>
        <begin position="12"/>
        <end position="40"/>
    </location>
</feature>
<comment type="caution">
    <text evidence="3">The sequence shown here is derived from an EMBL/GenBank/DDBJ whole genome shotgun (WGS) entry which is preliminary data.</text>
</comment>
<reference evidence="4" key="1">
    <citation type="journal article" date="2019" name="Int. J. Syst. Evol. Microbiol.">
        <title>The Global Catalogue of Microorganisms (GCM) 10K type strain sequencing project: providing services to taxonomists for standard genome sequencing and annotation.</title>
        <authorList>
            <consortium name="The Broad Institute Genomics Platform"/>
            <consortium name="The Broad Institute Genome Sequencing Center for Infectious Disease"/>
            <person name="Wu L."/>
            <person name="Ma J."/>
        </authorList>
    </citation>
    <scope>NUCLEOTIDE SEQUENCE [LARGE SCALE GENOMIC DNA]</scope>
    <source>
        <strain evidence="4">IBRC-M 10813</strain>
    </source>
</reference>
<evidence type="ECO:0000313" key="3">
    <source>
        <dbReference type="EMBL" id="MFC4077589.1"/>
    </source>
</evidence>
<gene>
    <name evidence="3" type="ORF">ACFOUO_12355</name>
</gene>
<protein>
    <submittedName>
        <fullName evidence="3">Uncharacterized protein</fullName>
    </submittedName>
</protein>
<keyword evidence="4" id="KW-1185">Reference proteome</keyword>
<proteinExistence type="predicted"/>
<name>A0ABV8JJQ8_9BACL</name>